<comment type="caution">
    <text evidence="3">The sequence shown here is derived from an EMBL/GenBank/DDBJ whole genome shotgun (WGS) entry which is preliminary data.</text>
</comment>
<dbReference type="OrthoDB" id="9762238at2"/>
<sequence length="1263" mass="133059">MSMPWRHRLRLLRRGAWYALALLLLAVALVVTVASQLLPLLQQHPQQIAAWLSARAHHPVAFDRVSTEWTRRGPLLRLDNLRVGEGAHPLAIGDAELLVAPYTGWLPGRSLTELRLRGLDLTLQRDANGQWHVRGLPGQQTDSNPLDTLSQLGELQLAQARLRVLAPELGVDVRVPRIDLRLRVSGARVDAGARAWLHRAGQPLDVAGTLDRASGDGRVYAGSRQADLAELAGVLAWGGIAPQAGHGRAQAWATLKGLRVVAIRAVADLEGVALRGRALGPGQPAPVQALGPVALDAAWAGTIDAWQARAARLRIGQQQMGGLALAGGHGLALRAAHVDIQPLLQLAALGDALPPGLRHWLRTARPAGALDEVEFAADGQGRLRARLRASGLRFEPVGNAPGLRGVGGWLLADQDGLRLRFDPGAQVVFDWPAGFGVPHAFTLDGEAVAWRDGNGWDAQTPGLAISGGPLQVRARGGIGFQGDGSHPHLDIAADIGEVPITYARGFWVHYLMPKATVEWLDGALRAGQLRDIHAVVAGDLDDWPFRDAPGLAGAGVFRVQAKVQDATVKFRPDWPAAEHLDADLAFVADGFSVDGRARLGGVPVTTLRAGIASFHQPDLTVDAEAAGDAGQFLALLRASPLRKDNAATLDALTASGPAQASLHMRLPLHHDAPAPVIDGQVALAGVRLLERQYKLTFEQVRGTVRFDHDGFQAEGLQVRHDGVPGLLSLRSGPHVRDPAQAFEAQLQASADIDALLDRAGNLEWLKPYVRGSSAWTTELDVPRAAPGTARLRLQSSLVGTRFDLPAPLDKPAAQALPASLQLQLPLENGEVSVSLGDVLALRSRSAGGRTGVRLLLGGGAVGAPPANGLLVEGRTTRLDALGWLGVLGSGRGEGPPLQRVDVQAAQLRLLGADFGDAHLQLAPVTGALAMRVQAPGLDGSLQVPQAHGVPVSGRFDRLYWALPAAEADAAPAAAPAGDGVDPAAIPPLQIDVADLRLGGVPMGRARFRSTPAAGGLRMDEFSTSGGKQRLRGSGSWLGQGAAQRSQFRLDVDSDDAGALLGALGFGGQIGGGHGKLGLEASWRGGPQDFVPANLDATLALDLKDGRLLELEPGAGRVLGLLGVAQLRRRLMLDFSDFFSKGFTFDRIQGNARIADGVLHTDNLTIRGPAAVILVRGQTDLRNERFDQYVDVEPKSAGLLTAVGALAAGPVGAAVGAVANAVFDKPMRDIGAKHYRVTGPWSAPKVEVVAKREEAATTTDGRGD</sequence>
<proteinExistence type="predicted"/>
<evidence type="ECO:0000313" key="3">
    <source>
        <dbReference type="EMBL" id="TCT26188.1"/>
    </source>
</evidence>
<evidence type="ECO:0000313" key="4">
    <source>
        <dbReference type="Proteomes" id="UP000295414"/>
    </source>
</evidence>
<evidence type="ECO:0000259" key="2">
    <source>
        <dbReference type="Pfam" id="PF13116"/>
    </source>
</evidence>
<dbReference type="NCBIfam" id="TIGR02099">
    <property type="entry name" value="YhdP family protein"/>
    <property type="match status" value="1"/>
</dbReference>
<dbReference type="Proteomes" id="UP000295414">
    <property type="component" value="Unassembled WGS sequence"/>
</dbReference>
<reference evidence="3 4" key="1">
    <citation type="submission" date="2019-03" db="EMBL/GenBank/DDBJ databases">
        <title>Genomic Encyclopedia of Type Strains, Phase IV (KMG-IV): sequencing the most valuable type-strain genomes for metagenomic binning, comparative biology and taxonomic classification.</title>
        <authorList>
            <person name="Goeker M."/>
        </authorList>
    </citation>
    <scope>NUCLEOTIDE SEQUENCE [LARGE SCALE GENOMIC DNA]</scope>
    <source>
        <strain evidence="3 4">DSM 13605</strain>
    </source>
</reference>
<name>A0A4R3N9U9_9GAMM</name>
<keyword evidence="4" id="KW-1185">Reference proteome</keyword>
<feature type="domain" description="YhdP central" evidence="2">
    <location>
        <begin position="9"/>
        <end position="1245"/>
    </location>
</feature>
<dbReference type="Pfam" id="PF13116">
    <property type="entry name" value="YhdP"/>
    <property type="match status" value="1"/>
</dbReference>
<feature type="region of interest" description="Disordered" evidence="1">
    <location>
        <begin position="1016"/>
        <end position="1035"/>
    </location>
</feature>
<dbReference type="PANTHER" id="PTHR38690">
    <property type="entry name" value="PROTEASE-RELATED"/>
    <property type="match status" value="1"/>
</dbReference>
<dbReference type="EMBL" id="SMAP01000001">
    <property type="protein sequence ID" value="TCT26188.1"/>
    <property type="molecule type" value="Genomic_DNA"/>
</dbReference>
<dbReference type="InterPro" id="IPR025263">
    <property type="entry name" value="YhdP_central"/>
</dbReference>
<organism evidence="3 4">
    <name type="scientific">Thermomonas haemolytica</name>
    <dbReference type="NCBI Taxonomy" id="141949"/>
    <lineage>
        <taxon>Bacteria</taxon>
        <taxon>Pseudomonadati</taxon>
        <taxon>Pseudomonadota</taxon>
        <taxon>Gammaproteobacteria</taxon>
        <taxon>Lysobacterales</taxon>
        <taxon>Lysobacteraceae</taxon>
        <taxon>Thermomonas</taxon>
    </lineage>
</organism>
<accession>A0A4R3N9U9</accession>
<dbReference type="AlphaFoldDB" id="A0A4R3N9U9"/>
<gene>
    <name evidence="3" type="ORF">EDC34_101516</name>
</gene>
<dbReference type="RefSeq" id="WP_114960085.1">
    <property type="nucleotide sequence ID" value="NZ_MSZW01000008.1"/>
</dbReference>
<evidence type="ECO:0000256" key="1">
    <source>
        <dbReference type="SAM" id="MobiDB-lite"/>
    </source>
</evidence>
<protein>
    <submittedName>
        <fullName evidence="3">Uncharacterized protein (TIGR02099 family)</fullName>
    </submittedName>
</protein>
<dbReference type="InterPro" id="IPR011836">
    <property type="entry name" value="YhdP"/>
</dbReference>
<dbReference type="PANTHER" id="PTHR38690:SF1">
    <property type="entry name" value="PROTEASE"/>
    <property type="match status" value="1"/>
</dbReference>